<dbReference type="Gene3D" id="3.40.50.300">
    <property type="entry name" value="P-loop containing nucleotide triphosphate hydrolases"/>
    <property type="match status" value="1"/>
</dbReference>
<evidence type="ECO:0000256" key="3">
    <source>
        <dbReference type="ARBA" id="ARBA00022741"/>
    </source>
</evidence>
<feature type="domain" description="Clp1 P-loop" evidence="6">
    <location>
        <begin position="45"/>
        <end position="86"/>
    </location>
</feature>
<evidence type="ECO:0000256" key="5">
    <source>
        <dbReference type="ARBA" id="ARBA00022840"/>
    </source>
</evidence>
<evidence type="ECO:0000313" key="8">
    <source>
        <dbReference type="Proteomes" id="UP001168877"/>
    </source>
</evidence>
<protein>
    <recommendedName>
        <fullName evidence="6">Clp1 P-loop domain-containing protein</fullName>
    </recommendedName>
</protein>
<accession>A0AA39W419</accession>
<dbReference type="Proteomes" id="UP001168877">
    <property type="component" value="Unassembled WGS sequence"/>
</dbReference>
<organism evidence="7 8">
    <name type="scientific">Acer saccharum</name>
    <name type="common">Sugar maple</name>
    <dbReference type="NCBI Taxonomy" id="4024"/>
    <lineage>
        <taxon>Eukaryota</taxon>
        <taxon>Viridiplantae</taxon>
        <taxon>Streptophyta</taxon>
        <taxon>Embryophyta</taxon>
        <taxon>Tracheophyta</taxon>
        <taxon>Spermatophyta</taxon>
        <taxon>Magnoliopsida</taxon>
        <taxon>eudicotyledons</taxon>
        <taxon>Gunneridae</taxon>
        <taxon>Pentapetalae</taxon>
        <taxon>rosids</taxon>
        <taxon>malvids</taxon>
        <taxon>Sapindales</taxon>
        <taxon>Sapindaceae</taxon>
        <taxon>Hippocastanoideae</taxon>
        <taxon>Acereae</taxon>
        <taxon>Acer</taxon>
    </lineage>
</organism>
<evidence type="ECO:0000256" key="4">
    <source>
        <dbReference type="ARBA" id="ARBA00022777"/>
    </source>
</evidence>
<dbReference type="PANTHER" id="PTHR12755">
    <property type="entry name" value="CLEAVAGE/POLYADENYLATION FACTOR IA SUBUNIT CLP1P"/>
    <property type="match status" value="1"/>
</dbReference>
<proteinExistence type="inferred from homology"/>
<dbReference type="PANTHER" id="PTHR12755:SF3">
    <property type="entry name" value="POLYNUCLEOTIDE 5'-HYDROXYL-KINASE NOL9"/>
    <property type="match status" value="1"/>
</dbReference>
<dbReference type="Pfam" id="PF16575">
    <property type="entry name" value="CLP1_P"/>
    <property type="match status" value="1"/>
</dbReference>
<dbReference type="EMBL" id="JAUESC010000002">
    <property type="protein sequence ID" value="KAK0603042.1"/>
    <property type="molecule type" value="Genomic_DNA"/>
</dbReference>
<keyword evidence="2" id="KW-0808">Transferase</keyword>
<reference evidence="7" key="2">
    <citation type="submission" date="2023-06" db="EMBL/GenBank/DDBJ databases">
        <authorList>
            <person name="Swenson N.G."/>
            <person name="Wegrzyn J.L."/>
            <person name="Mcevoy S.L."/>
        </authorList>
    </citation>
    <scope>NUCLEOTIDE SEQUENCE</scope>
    <source>
        <strain evidence="7">NS2018</strain>
        <tissue evidence="7">Leaf</tissue>
    </source>
</reference>
<evidence type="ECO:0000259" key="6">
    <source>
        <dbReference type="Pfam" id="PF16575"/>
    </source>
</evidence>
<gene>
    <name evidence="7" type="ORF">LWI29_000791</name>
</gene>
<keyword evidence="4" id="KW-0418">Kinase</keyword>
<comment type="similarity">
    <text evidence="1">Belongs to the Clp1 family. NOL9/GRC3 subfamily.</text>
</comment>
<keyword evidence="3" id="KW-0547">Nucleotide-binding</keyword>
<dbReference type="InterPro" id="IPR027417">
    <property type="entry name" value="P-loop_NTPase"/>
</dbReference>
<evidence type="ECO:0000313" key="7">
    <source>
        <dbReference type="EMBL" id="KAK0603042.1"/>
    </source>
</evidence>
<dbReference type="GO" id="GO:0005634">
    <property type="term" value="C:nucleus"/>
    <property type="evidence" value="ECO:0007669"/>
    <property type="project" value="TreeGrafter"/>
</dbReference>
<dbReference type="InterPro" id="IPR032319">
    <property type="entry name" value="CLP1_P"/>
</dbReference>
<dbReference type="GO" id="GO:0051731">
    <property type="term" value="F:polynucleotide 5'-hydroxyl-kinase activity"/>
    <property type="evidence" value="ECO:0007669"/>
    <property type="project" value="InterPro"/>
</dbReference>
<dbReference type="AlphaFoldDB" id="A0AA39W419"/>
<comment type="caution">
    <text evidence="7">The sequence shown here is derived from an EMBL/GenBank/DDBJ whole genome shotgun (WGS) entry which is preliminary data.</text>
</comment>
<dbReference type="GO" id="GO:0005524">
    <property type="term" value="F:ATP binding"/>
    <property type="evidence" value="ECO:0007669"/>
    <property type="project" value="UniProtKB-KW"/>
</dbReference>
<dbReference type="InterPro" id="IPR045116">
    <property type="entry name" value="Clp1/Grc3"/>
</dbReference>
<keyword evidence="8" id="KW-1185">Reference proteome</keyword>
<keyword evidence="5" id="KW-0067">ATP-binding</keyword>
<dbReference type="GO" id="GO:0000448">
    <property type="term" value="P:cleavage in ITS2 between 5.8S rRNA and LSU-rRNA of tricistronic rRNA transcript (SSU-rRNA, 5.8S rRNA, LSU-rRNA)"/>
    <property type="evidence" value="ECO:0007669"/>
    <property type="project" value="TreeGrafter"/>
</dbReference>
<evidence type="ECO:0000256" key="1">
    <source>
        <dbReference type="ARBA" id="ARBA00011003"/>
    </source>
</evidence>
<reference evidence="7" key="1">
    <citation type="journal article" date="2022" name="Plant J.">
        <title>Strategies of tolerance reflected in two North American maple genomes.</title>
        <authorList>
            <person name="McEvoy S.L."/>
            <person name="Sezen U.U."/>
            <person name="Trouern-Trend A."/>
            <person name="McMahon S.M."/>
            <person name="Schaberg P.G."/>
            <person name="Yang J."/>
            <person name="Wegrzyn J.L."/>
            <person name="Swenson N.G."/>
        </authorList>
    </citation>
    <scope>NUCLEOTIDE SEQUENCE</scope>
    <source>
        <strain evidence="7">NS2018</strain>
    </source>
</reference>
<evidence type="ECO:0000256" key="2">
    <source>
        <dbReference type="ARBA" id="ARBA00022679"/>
    </source>
</evidence>
<dbReference type="CDD" id="cd01983">
    <property type="entry name" value="SIMIBI"/>
    <property type="match status" value="1"/>
</dbReference>
<name>A0AA39W419_ACESA</name>
<dbReference type="SUPFAM" id="SSF52540">
    <property type="entry name" value="P-loop containing nucleoside triphosphate hydrolases"/>
    <property type="match status" value="1"/>
</dbReference>
<sequence length="102" mass="11485">MANAYLSGAENPSPDIYIPQQWSEAADSIAYDSNTSPHPIALICGAKNCGKTTFSRHLVNILLQRYRKVAYLDTDVGQPEFTAPGFYHSLWLTNRLQKLLLW</sequence>